<dbReference type="AlphaFoldDB" id="A0A174PTY0"/>
<feature type="transmembrane region" description="Helical" evidence="11">
    <location>
        <begin position="316"/>
        <end position="338"/>
    </location>
</feature>
<keyword evidence="9 13" id="KW-0482">Metalloprotease</keyword>
<comment type="cofactor">
    <cofactor evidence="1">
        <name>Zn(2+)</name>
        <dbReference type="ChEBI" id="CHEBI:29105"/>
    </cofactor>
</comment>
<feature type="transmembrane region" description="Helical" evidence="11">
    <location>
        <begin position="269"/>
        <end position="290"/>
    </location>
</feature>
<evidence type="ECO:0000256" key="4">
    <source>
        <dbReference type="ARBA" id="ARBA00022670"/>
    </source>
</evidence>
<organism evidence="13 16">
    <name type="scientific">Anaerotruncus colihominis</name>
    <dbReference type="NCBI Taxonomy" id="169435"/>
    <lineage>
        <taxon>Bacteria</taxon>
        <taxon>Bacillati</taxon>
        <taxon>Bacillota</taxon>
        <taxon>Clostridia</taxon>
        <taxon>Eubacteriales</taxon>
        <taxon>Oscillospiraceae</taxon>
        <taxon>Anaerotruncus</taxon>
    </lineage>
</organism>
<keyword evidence="7" id="KW-0862">Zinc</keyword>
<dbReference type="Proteomes" id="UP000260828">
    <property type="component" value="Unassembled WGS sequence"/>
</dbReference>
<evidence type="ECO:0000313" key="18">
    <source>
        <dbReference type="Proteomes" id="UP000260828"/>
    </source>
</evidence>
<sequence length="341" mass="37373">MSIVFQVIVAILVFGLLIFVHELGHFTVGKLSGMRVNEFALGMGPVLWSRTRGETKYSLRALPIGGYVSVEGEDEDSSDPRAYCNVRLWKRILFVCAGAAMNLLLGFVILSVLVSMRTSLPTTIIYELRSPQAAASELRVGDEVISVNGHRVFTSNDISFSIVSDKDGIIDFVVIRDGRKVSVPGVNLGMTIMEDGTRVVDPGFVVDITPKTFWGSARYAVLWMFSIIRQVWLSFINLITGNFTLAELSGPVGVSTVIGQASTAGLKTLLLLVGFITVNIGVFNLLPIPALDGGRLLFLLIELVIRRPVNQKYESVIHAAGFILLMGLMLVVTFNDILRFF</sequence>
<evidence type="ECO:0000256" key="1">
    <source>
        <dbReference type="ARBA" id="ARBA00001947"/>
    </source>
</evidence>
<dbReference type="Proteomes" id="UP000196386">
    <property type="component" value="Unassembled WGS sequence"/>
</dbReference>
<keyword evidence="5 11" id="KW-0812">Transmembrane</keyword>
<dbReference type="Proteomes" id="UP000095765">
    <property type="component" value="Unassembled WGS sequence"/>
</dbReference>
<accession>A0A174PTY0</accession>
<dbReference type="GO" id="GO:0016020">
    <property type="term" value="C:membrane"/>
    <property type="evidence" value="ECO:0007669"/>
    <property type="project" value="UniProtKB-SubCell"/>
</dbReference>
<feature type="domain" description="Peptidase M50" evidence="12">
    <location>
        <begin position="10"/>
        <end position="328"/>
    </location>
</feature>
<feature type="transmembrane region" description="Helical" evidence="11">
    <location>
        <begin position="7"/>
        <end position="28"/>
    </location>
</feature>
<evidence type="ECO:0000313" key="14">
    <source>
        <dbReference type="EMBL" id="OUP70913.1"/>
    </source>
</evidence>
<dbReference type="CDD" id="cd06163">
    <property type="entry name" value="S2P-M50_PDZ_RseP-like"/>
    <property type="match status" value="1"/>
</dbReference>
<dbReference type="InterPro" id="IPR004387">
    <property type="entry name" value="Pept_M50_Zn"/>
</dbReference>
<comment type="similarity">
    <text evidence="3">Belongs to the peptidase M50B family.</text>
</comment>
<feature type="transmembrane region" description="Helical" evidence="11">
    <location>
        <begin position="92"/>
        <end position="114"/>
    </location>
</feature>
<dbReference type="Gene3D" id="2.30.42.10">
    <property type="match status" value="1"/>
</dbReference>
<evidence type="ECO:0000313" key="13">
    <source>
        <dbReference type="EMBL" id="CUP64433.1"/>
    </source>
</evidence>
<protein>
    <submittedName>
        <fullName evidence="15">RIP metalloprotease RseP</fullName>
    </submittedName>
    <submittedName>
        <fullName evidence="13">Zinc metalloprotease rasP</fullName>
        <ecNumber evidence="13">3.4.24.-</ecNumber>
    </submittedName>
</protein>
<dbReference type="Pfam" id="PF02163">
    <property type="entry name" value="Peptidase_M50"/>
    <property type="match status" value="1"/>
</dbReference>
<keyword evidence="4 13" id="KW-0645">Protease</keyword>
<dbReference type="EMBL" id="NFKP01000002">
    <property type="protein sequence ID" value="OUP70913.1"/>
    <property type="molecule type" value="Genomic_DNA"/>
</dbReference>
<dbReference type="RefSeq" id="WP_055244807.1">
    <property type="nucleotide sequence ID" value="NZ_CABIWA010000011.1"/>
</dbReference>
<dbReference type="GO" id="GO:0004222">
    <property type="term" value="F:metalloendopeptidase activity"/>
    <property type="evidence" value="ECO:0007669"/>
    <property type="project" value="InterPro"/>
</dbReference>
<dbReference type="EMBL" id="QVME01000001">
    <property type="protein sequence ID" value="RGE69759.1"/>
    <property type="molecule type" value="Genomic_DNA"/>
</dbReference>
<name>A0A174PTY0_9FIRM</name>
<evidence type="ECO:0000256" key="5">
    <source>
        <dbReference type="ARBA" id="ARBA00022692"/>
    </source>
</evidence>
<dbReference type="EMBL" id="CZBE01000008">
    <property type="protein sequence ID" value="CUP64433.1"/>
    <property type="molecule type" value="Genomic_DNA"/>
</dbReference>
<evidence type="ECO:0000313" key="17">
    <source>
        <dbReference type="Proteomes" id="UP000196386"/>
    </source>
</evidence>
<dbReference type="InterPro" id="IPR036034">
    <property type="entry name" value="PDZ_sf"/>
</dbReference>
<dbReference type="InterPro" id="IPR008915">
    <property type="entry name" value="Peptidase_M50"/>
</dbReference>
<evidence type="ECO:0000256" key="8">
    <source>
        <dbReference type="ARBA" id="ARBA00022989"/>
    </source>
</evidence>
<reference evidence="15 18" key="4">
    <citation type="submission" date="2018-08" db="EMBL/GenBank/DDBJ databases">
        <title>A genome reference for cultivated species of the human gut microbiota.</title>
        <authorList>
            <person name="Zou Y."/>
            <person name="Xue W."/>
            <person name="Luo G."/>
        </authorList>
    </citation>
    <scope>NUCLEOTIDE SEQUENCE [LARGE SCALE GENOMIC DNA]</scope>
    <source>
        <strain evidence="15 18">TF05-12AC</strain>
    </source>
</reference>
<dbReference type="SUPFAM" id="SSF50156">
    <property type="entry name" value="PDZ domain-like"/>
    <property type="match status" value="1"/>
</dbReference>
<keyword evidence="6 13" id="KW-0378">Hydrolase</keyword>
<dbReference type="EC" id="3.4.24.-" evidence="13"/>
<dbReference type="OrthoDB" id="9782003at2"/>
<evidence type="ECO:0000256" key="9">
    <source>
        <dbReference type="ARBA" id="ARBA00023049"/>
    </source>
</evidence>
<dbReference type="PANTHER" id="PTHR42837:SF2">
    <property type="entry name" value="MEMBRANE METALLOPROTEASE ARASP2, CHLOROPLASTIC-RELATED"/>
    <property type="match status" value="1"/>
</dbReference>
<comment type="subcellular location">
    <subcellularLocation>
        <location evidence="2">Membrane</location>
        <topology evidence="2">Multi-pass membrane protein</topology>
    </subcellularLocation>
</comment>
<evidence type="ECO:0000256" key="2">
    <source>
        <dbReference type="ARBA" id="ARBA00004141"/>
    </source>
</evidence>
<evidence type="ECO:0000259" key="12">
    <source>
        <dbReference type="Pfam" id="PF02163"/>
    </source>
</evidence>
<reference evidence="13 16" key="1">
    <citation type="submission" date="2015-09" db="EMBL/GenBank/DDBJ databases">
        <authorList>
            <consortium name="Pathogen Informatics"/>
        </authorList>
    </citation>
    <scope>NUCLEOTIDE SEQUENCE [LARGE SCALE GENOMIC DNA]</scope>
    <source>
        <strain evidence="13 16">2789STDY5834939</strain>
    </source>
</reference>
<evidence type="ECO:0000256" key="7">
    <source>
        <dbReference type="ARBA" id="ARBA00022833"/>
    </source>
</evidence>
<evidence type="ECO:0000256" key="3">
    <source>
        <dbReference type="ARBA" id="ARBA00007931"/>
    </source>
</evidence>
<proteinExistence type="inferred from homology"/>
<evidence type="ECO:0000256" key="10">
    <source>
        <dbReference type="ARBA" id="ARBA00023136"/>
    </source>
</evidence>
<evidence type="ECO:0000313" key="16">
    <source>
        <dbReference type="Proteomes" id="UP000095765"/>
    </source>
</evidence>
<dbReference type="GO" id="GO:0006508">
    <property type="term" value="P:proteolysis"/>
    <property type="evidence" value="ECO:0007669"/>
    <property type="project" value="UniProtKB-KW"/>
</dbReference>
<evidence type="ECO:0000256" key="11">
    <source>
        <dbReference type="SAM" id="Phobius"/>
    </source>
</evidence>
<reference evidence="17" key="2">
    <citation type="submission" date="2017-04" db="EMBL/GenBank/DDBJ databases">
        <title>Function of individual gut microbiota members based on whole genome sequencing of pure cultures obtained from chicken caecum.</title>
        <authorList>
            <person name="Medvecky M."/>
            <person name="Cejkova D."/>
            <person name="Polansky O."/>
            <person name="Karasova D."/>
            <person name="Kubasova T."/>
            <person name="Cizek A."/>
            <person name="Rychlik I."/>
        </authorList>
    </citation>
    <scope>NUCLEOTIDE SEQUENCE [LARGE SCALE GENOMIC DNA]</scope>
    <source>
        <strain evidence="17">An175</strain>
    </source>
</reference>
<evidence type="ECO:0000256" key="6">
    <source>
        <dbReference type="ARBA" id="ARBA00022801"/>
    </source>
</evidence>
<evidence type="ECO:0000313" key="15">
    <source>
        <dbReference type="EMBL" id="RGE69759.1"/>
    </source>
</evidence>
<keyword evidence="8 11" id="KW-1133">Transmembrane helix</keyword>
<dbReference type="PANTHER" id="PTHR42837">
    <property type="entry name" value="REGULATOR OF SIGMA-E PROTEASE RSEP"/>
    <property type="match status" value="1"/>
</dbReference>
<keyword evidence="10 11" id="KW-0472">Membrane</keyword>
<gene>
    <name evidence="13" type="primary">rasP</name>
    <name evidence="14" type="ORF">B5F11_02235</name>
    <name evidence="15" type="ORF">DXC40_01445</name>
    <name evidence="13" type="ORF">ERS852551_01461</name>
</gene>
<reference evidence="14" key="3">
    <citation type="journal article" date="2018" name="BMC Genomics">
        <title>Whole genome sequencing and function prediction of 133 gut anaerobes isolated from chicken caecum in pure cultures.</title>
        <authorList>
            <person name="Medvecky M."/>
            <person name="Cejkova D."/>
            <person name="Polansky O."/>
            <person name="Karasova D."/>
            <person name="Kubasova T."/>
            <person name="Cizek A."/>
            <person name="Rychlik I."/>
        </authorList>
    </citation>
    <scope>NUCLEOTIDE SEQUENCE</scope>
    <source>
        <strain evidence="14">An175</strain>
    </source>
</reference>